<accession>A0ABD3QUC0</accession>
<feature type="compositionally biased region" description="Low complexity" evidence="1">
    <location>
        <begin position="51"/>
        <end position="69"/>
    </location>
</feature>
<protein>
    <recommendedName>
        <fullName evidence="4">Peptidase A1 domain-containing protein</fullName>
    </recommendedName>
</protein>
<organism evidence="2 3">
    <name type="scientific">Stephanodiscus triporus</name>
    <dbReference type="NCBI Taxonomy" id="2934178"/>
    <lineage>
        <taxon>Eukaryota</taxon>
        <taxon>Sar</taxon>
        <taxon>Stramenopiles</taxon>
        <taxon>Ochrophyta</taxon>
        <taxon>Bacillariophyta</taxon>
        <taxon>Coscinodiscophyceae</taxon>
        <taxon>Thalassiosirophycidae</taxon>
        <taxon>Stephanodiscales</taxon>
        <taxon>Stephanodiscaceae</taxon>
        <taxon>Stephanodiscus</taxon>
    </lineage>
</organism>
<evidence type="ECO:0000256" key="1">
    <source>
        <dbReference type="SAM" id="MobiDB-lite"/>
    </source>
</evidence>
<feature type="region of interest" description="Disordered" evidence="1">
    <location>
        <begin position="36"/>
        <end position="69"/>
    </location>
</feature>
<feature type="region of interest" description="Disordered" evidence="1">
    <location>
        <begin position="241"/>
        <end position="267"/>
    </location>
</feature>
<dbReference type="InterPro" id="IPR021109">
    <property type="entry name" value="Peptidase_aspartic_dom_sf"/>
</dbReference>
<proteinExistence type="predicted"/>
<keyword evidence="3" id="KW-1185">Reference proteome</keyword>
<reference evidence="2 3" key="1">
    <citation type="submission" date="2024-10" db="EMBL/GenBank/DDBJ databases">
        <title>Updated reference genomes for cyclostephanoid diatoms.</title>
        <authorList>
            <person name="Roberts W.R."/>
            <person name="Alverson A.J."/>
        </authorList>
    </citation>
    <scope>NUCLEOTIDE SEQUENCE [LARGE SCALE GENOMIC DNA]</scope>
    <source>
        <strain evidence="2 3">AJA276-08</strain>
    </source>
</reference>
<evidence type="ECO:0000313" key="2">
    <source>
        <dbReference type="EMBL" id="KAL3803773.1"/>
    </source>
</evidence>
<dbReference type="AlphaFoldDB" id="A0ABD3QUC0"/>
<feature type="compositionally biased region" description="Basic and acidic residues" evidence="1">
    <location>
        <begin position="254"/>
        <end position="264"/>
    </location>
</feature>
<sequence>MKTPQQQHPPFGIQACISRCDPLCSIRHSGDYCTSSSVVHSITPPRPPPSTTTTTTTQPPVRPVDASFRSSSRRTLAAAAGHRPDAPVVGRRASLVACAAGLFASRSFDAPRDAIALDDLLLDERDFDDRPRTTTAAATADVIVPSLPIPLRYRPDLSAYTARYVIGNSHFGAIVDTGSPFLLVPYPSVYGTCRPDYEWGCLRPEDGRDAGLRPTSERFDGNEGRVEWREGRFSFVLDDYDENDDENNDVNDENVEKTGQDAHRSASSMRAMQSVLFPRSTTTTFGVASESLLDGPGGIFLGLVKYADPRIRPSFLGQSDVTAFSIDLRDDGGDDDDDGRMTTEKTLTLYGSAAGSDGGAAMPPPRNAIPLVRDLNRKYGDPTIHYVGVASTINVNGLYLAPSSSATTTTTSSSSSSGRNARKNIYCIFDTGCSGMSVSPSLFDARYATARANREKSLWGTVNVEFVSASGEIVTLSAKRPITTTLGNDERPWGKSLEGHAIVVLGLTFLDGVRMTVDIEGDRIWFED</sequence>
<gene>
    <name evidence="2" type="ORF">ACHAW5_004624</name>
</gene>
<name>A0ABD3QUC0_9STRA</name>
<dbReference type="SUPFAM" id="SSF50630">
    <property type="entry name" value="Acid proteases"/>
    <property type="match status" value="1"/>
</dbReference>
<dbReference type="EMBL" id="JALLAZ020000106">
    <property type="protein sequence ID" value="KAL3803773.1"/>
    <property type="molecule type" value="Genomic_DNA"/>
</dbReference>
<evidence type="ECO:0008006" key="4">
    <source>
        <dbReference type="Google" id="ProtNLM"/>
    </source>
</evidence>
<dbReference type="PROSITE" id="PS51257">
    <property type="entry name" value="PROKAR_LIPOPROTEIN"/>
    <property type="match status" value="1"/>
</dbReference>
<comment type="caution">
    <text evidence="2">The sequence shown here is derived from an EMBL/GenBank/DDBJ whole genome shotgun (WGS) entry which is preliminary data.</text>
</comment>
<evidence type="ECO:0000313" key="3">
    <source>
        <dbReference type="Proteomes" id="UP001530315"/>
    </source>
</evidence>
<dbReference type="Proteomes" id="UP001530315">
    <property type="component" value="Unassembled WGS sequence"/>
</dbReference>
<feature type="compositionally biased region" description="Acidic residues" evidence="1">
    <location>
        <begin position="241"/>
        <end position="253"/>
    </location>
</feature>